<gene>
    <name evidence="2" type="ORF">CNEO2_440005</name>
    <name evidence="1" type="ORF">CNEO_10437</name>
</gene>
<dbReference type="Proteomes" id="UP000789738">
    <property type="component" value="Unassembled WGS sequence"/>
</dbReference>
<dbReference type="EMBL" id="CAMTCP010000242">
    <property type="protein sequence ID" value="CAI3628789.1"/>
    <property type="molecule type" value="Genomic_DNA"/>
</dbReference>
<evidence type="ECO:0000313" key="3">
    <source>
        <dbReference type="Proteomes" id="UP000789738"/>
    </source>
</evidence>
<accession>A0AA86JSY8</accession>
<comment type="caution">
    <text evidence="1">The sequence shown here is derived from an EMBL/GenBank/DDBJ whole genome shotgun (WGS) entry which is preliminary data.</text>
</comment>
<evidence type="ECO:0000313" key="1">
    <source>
        <dbReference type="EMBL" id="CAG9701973.1"/>
    </source>
</evidence>
<dbReference type="AlphaFoldDB" id="A0AA86JSY8"/>
<evidence type="ECO:0000313" key="2">
    <source>
        <dbReference type="EMBL" id="CAI3628789.1"/>
    </source>
</evidence>
<reference evidence="2" key="2">
    <citation type="submission" date="2022-10" db="EMBL/GenBank/DDBJ databases">
        <authorList>
            <person name="Aires J."/>
            <person name="Mesa V."/>
        </authorList>
    </citation>
    <scope>NUCLEOTIDE SEQUENCE</scope>
    <source>
        <strain evidence="2">Clostridium neonatale JD116</strain>
    </source>
</reference>
<protein>
    <submittedName>
        <fullName evidence="1">Uncharacterized protein</fullName>
    </submittedName>
</protein>
<sequence>MRSISTKHICNFKCKICGKEFTTGWCKTRLGRWIKKKRIMREHYHTMAEEVFHDEFGIYIPTAKKAVGKV</sequence>
<dbReference type="Proteomes" id="UP001189143">
    <property type="component" value="Unassembled WGS sequence"/>
</dbReference>
<reference evidence="1" key="1">
    <citation type="submission" date="2021-10" db="EMBL/GenBank/DDBJ databases">
        <authorList>
            <person name="Mesa V."/>
        </authorList>
    </citation>
    <scope>NUCLEOTIDE SEQUENCE</scope>
    <source>
        <strain evidence="1">CC3_PB</strain>
    </source>
</reference>
<name>A0AA86JSY8_9CLOT</name>
<organism evidence="1 3">
    <name type="scientific">Clostridium neonatale</name>
    <dbReference type="NCBI Taxonomy" id="137838"/>
    <lineage>
        <taxon>Bacteria</taxon>
        <taxon>Bacillati</taxon>
        <taxon>Bacillota</taxon>
        <taxon>Clostridia</taxon>
        <taxon>Eubacteriales</taxon>
        <taxon>Clostridiaceae</taxon>
        <taxon>Clostridium</taxon>
    </lineage>
</organism>
<dbReference type="RefSeq" id="WP_210887871.1">
    <property type="nucleotide sequence ID" value="NZ_CAKJVE010000001.1"/>
</dbReference>
<dbReference type="EMBL" id="CAKJVE010000001">
    <property type="protein sequence ID" value="CAG9701973.1"/>
    <property type="molecule type" value="Genomic_DNA"/>
</dbReference>
<proteinExistence type="predicted"/>